<keyword evidence="2" id="KW-1185">Reference proteome</keyword>
<reference evidence="2" key="3">
    <citation type="journal article" date="2018" name="Mol. Plant Microbe Interact.">
        <title>Genome sequence resources for the wheat stripe rust pathogen (Puccinia striiformis f. sp. tritici) and the barley stripe rust pathogen (Puccinia striiformis f. sp. hordei).</title>
        <authorList>
            <person name="Xia C."/>
            <person name="Wang M."/>
            <person name="Yin C."/>
            <person name="Cornejo O.E."/>
            <person name="Hulbert S.H."/>
            <person name="Chen X."/>
        </authorList>
    </citation>
    <scope>NUCLEOTIDE SEQUENCE [LARGE SCALE GENOMIC DNA]</scope>
    <source>
        <strain evidence="2">93TX-2</strain>
    </source>
</reference>
<evidence type="ECO:0000313" key="2">
    <source>
        <dbReference type="Proteomes" id="UP000238274"/>
    </source>
</evidence>
<reference evidence="2" key="2">
    <citation type="journal article" date="2018" name="BMC Genomics">
        <title>Genomic insights into host adaptation between the wheat stripe rust pathogen (Puccinia striiformis f. sp. tritici) and the barley stripe rust pathogen (Puccinia striiformis f. sp. hordei).</title>
        <authorList>
            <person name="Xia C."/>
            <person name="Wang M."/>
            <person name="Yin C."/>
            <person name="Cornejo O.E."/>
            <person name="Hulbert S.H."/>
            <person name="Chen X."/>
        </authorList>
    </citation>
    <scope>NUCLEOTIDE SEQUENCE [LARGE SCALE GENOMIC DNA]</scope>
    <source>
        <strain evidence="2">93TX-2</strain>
    </source>
</reference>
<reference evidence="1 2" key="1">
    <citation type="submission" date="2017-12" db="EMBL/GenBank/DDBJ databases">
        <title>Gene loss provides genomic basis for host adaptation in cereal stripe rust fungi.</title>
        <authorList>
            <person name="Xia C."/>
        </authorList>
    </citation>
    <scope>NUCLEOTIDE SEQUENCE [LARGE SCALE GENOMIC DNA]</scope>
    <source>
        <strain evidence="1 2">93TX-2</strain>
    </source>
</reference>
<sequence>MQMLLNWLTTEGNFKRWCVDTTDGLTKETLAAEIITIYAEHGIQQTTKIKGIPNEDLANGTNNIQGGILKCCKYYSHLDEVMCSRAFTTPQDTVDLTLQGVPDLFNPPPSSDGDNDLPDQTQTQEPCV</sequence>
<evidence type="ECO:0000313" key="1">
    <source>
        <dbReference type="EMBL" id="POV98112.1"/>
    </source>
</evidence>
<name>A0A2S4ULC3_9BASI</name>
<dbReference type="OrthoDB" id="2506530at2759"/>
<dbReference type="VEuPathDB" id="FungiDB:PSHT_14207"/>
<gene>
    <name evidence="1" type="ORF">PSHT_14207</name>
</gene>
<comment type="caution">
    <text evidence="1">The sequence shown here is derived from an EMBL/GenBank/DDBJ whole genome shotgun (WGS) entry which is preliminary data.</text>
</comment>
<protein>
    <submittedName>
        <fullName evidence="1">Uncharacterized protein</fullName>
    </submittedName>
</protein>
<dbReference type="EMBL" id="PKSM01000309">
    <property type="protein sequence ID" value="POV98112.1"/>
    <property type="molecule type" value="Genomic_DNA"/>
</dbReference>
<dbReference type="VEuPathDB" id="FungiDB:PSTT_04221"/>
<proteinExistence type="predicted"/>
<dbReference type="PANTHER" id="PTHR33324">
    <property type="entry name" value="EXPRESSED PROTEIN"/>
    <property type="match status" value="1"/>
</dbReference>
<dbReference type="Proteomes" id="UP000238274">
    <property type="component" value="Unassembled WGS sequence"/>
</dbReference>
<organism evidence="1 2">
    <name type="scientific">Puccinia striiformis</name>
    <dbReference type="NCBI Taxonomy" id="27350"/>
    <lineage>
        <taxon>Eukaryota</taxon>
        <taxon>Fungi</taxon>
        <taxon>Dikarya</taxon>
        <taxon>Basidiomycota</taxon>
        <taxon>Pucciniomycotina</taxon>
        <taxon>Pucciniomycetes</taxon>
        <taxon>Pucciniales</taxon>
        <taxon>Pucciniaceae</taxon>
        <taxon>Puccinia</taxon>
    </lineage>
</organism>
<accession>A0A2S4ULC3</accession>
<dbReference type="PANTHER" id="PTHR33324:SF2">
    <property type="entry name" value="MYB_SANT-LIKE DNA-BINDING DOMAIN-CONTAINING PROTEIN"/>
    <property type="match status" value="1"/>
</dbReference>